<dbReference type="OrthoDB" id="606930at2"/>
<evidence type="ECO:0000313" key="4">
    <source>
        <dbReference type="Proteomes" id="UP000199041"/>
    </source>
</evidence>
<keyword evidence="3" id="KW-0121">Carboxypeptidase</keyword>
<dbReference type="GO" id="GO:0004180">
    <property type="term" value="F:carboxypeptidase activity"/>
    <property type="evidence" value="ECO:0007669"/>
    <property type="project" value="UniProtKB-KW"/>
</dbReference>
<dbReference type="SUPFAM" id="SSF56935">
    <property type="entry name" value="Porins"/>
    <property type="match status" value="1"/>
</dbReference>
<dbReference type="Gene3D" id="2.60.40.1120">
    <property type="entry name" value="Carboxypeptidase-like, regulatory domain"/>
    <property type="match status" value="1"/>
</dbReference>
<gene>
    <name evidence="3" type="ORF">SAMN05192529_12235</name>
</gene>
<evidence type="ECO:0000313" key="3">
    <source>
        <dbReference type="EMBL" id="SEA48654.1"/>
    </source>
</evidence>
<reference evidence="3 4" key="1">
    <citation type="submission" date="2016-10" db="EMBL/GenBank/DDBJ databases">
        <authorList>
            <person name="de Groot N.N."/>
        </authorList>
    </citation>
    <scope>NUCLEOTIDE SEQUENCE [LARGE SCALE GENOMIC DNA]</scope>
    <source>
        <strain evidence="3 4">Vu-144</strain>
    </source>
</reference>
<organism evidence="3 4">
    <name type="scientific">Arachidicoccus rhizosphaerae</name>
    <dbReference type="NCBI Taxonomy" id="551991"/>
    <lineage>
        <taxon>Bacteria</taxon>
        <taxon>Pseudomonadati</taxon>
        <taxon>Bacteroidota</taxon>
        <taxon>Chitinophagia</taxon>
        <taxon>Chitinophagales</taxon>
        <taxon>Chitinophagaceae</taxon>
        <taxon>Arachidicoccus</taxon>
    </lineage>
</organism>
<evidence type="ECO:0000256" key="1">
    <source>
        <dbReference type="SAM" id="SignalP"/>
    </source>
</evidence>
<protein>
    <submittedName>
        <fullName evidence="3">Carboxypeptidase regulatory-like domain-containing protein</fullName>
    </submittedName>
</protein>
<feature type="chain" id="PRO_5011776811" evidence="1">
    <location>
        <begin position="22"/>
        <end position="941"/>
    </location>
</feature>
<evidence type="ECO:0000259" key="2">
    <source>
        <dbReference type="Pfam" id="PF14905"/>
    </source>
</evidence>
<dbReference type="InterPro" id="IPR008969">
    <property type="entry name" value="CarboxyPept-like_regulatory"/>
</dbReference>
<keyword evidence="4" id="KW-1185">Reference proteome</keyword>
<name>A0A1H4BKS9_9BACT</name>
<feature type="signal peptide" evidence="1">
    <location>
        <begin position="1"/>
        <end position="21"/>
    </location>
</feature>
<dbReference type="RefSeq" id="WP_091400229.1">
    <property type="nucleotide sequence ID" value="NZ_FNQY01000022.1"/>
</dbReference>
<dbReference type="Pfam" id="PF14905">
    <property type="entry name" value="OMP_b-brl_3"/>
    <property type="match status" value="1"/>
</dbReference>
<sequence length="941" mass="105687">MRKRLLLFMTGCILLGLHSFAQSPRNLSGKVIDTSSHQALKNATVLLLNAKDSIMDQFTRTDQQGAYQLKNVDTGNYVLLVTYPEFADYVEKLHITNDSKTTLSDITLVEKAHLLEDVIVRQKIAAIRFKGDTTEFNADSFRTQPNANVEDLLKKLPGIQVDKDGKITAQGQTVEKVLVDGEEFFGDDPTLVTKNLRADMIDKVQLFDKTSEQAALTGIDDGQKQKTINLKLKEDKKNGYFGKLSAGVGTDQFYTGQGMFNYFKGKKKLAAYGTFANTGKMGLGFQDQMKYGLTGNNIEMMDGGGIMISGSGGDDALSSWNGNYNGHGIPVINSGGVHYDTKWNDDKDFLNLNYKVGGMSVKGTDATDLQSNLPTGVLLTHTNDDFRKSLFRQKLDAAYDLKIDSMATLKLNAGGSLSNNSTDDYYSTSSDRGVDRDTMVNRGNRTIHNNGKDKAFNFNAFYAQKFHKKGRALTVNLNEYNKNSDVDGYLYSKYDYYTDNALSDSTLTDQFKTSTSKTNTLDVKATYTEPLSTKSSVVVNYGINKATSNSDLKSYNKGAEGYTQLDKTYSNHYKFDQFAHVAGAAYSLKDNKVQVSAGTNISAVDYTQTDEYTGDELNRDFINWNPSASFMYKFSTTRNLRVGYYGNTTQPTISQLQPVQNNTDIQNVYIGNPDLKPSFRSSINGSYSDSKVLNQRYLGLYGNYSVVANPIVSNVTTDLDSGKSVYQYQNLHKNTSNYYLDLYYSRKMKKMWDMSMGIDLGLNGNKYINYTNNELNTTTSNNYSVGLYLAKYKEKVLDCSFRATLNYNSNNSTLQNQINNNYWSYTLHPDLDFFLPAKFQVHTDLTYDYQQATQSFDARKQTIWNAWLGKKFLKGDNLLLKLEAYDILDQNKGFSRSAYNNNISQTYFTTIHRYFMISLTWDFNKMGGTKKGAGSETTAVR</sequence>
<dbReference type="AlphaFoldDB" id="A0A1H4BKS9"/>
<keyword evidence="3" id="KW-0645">Protease</keyword>
<dbReference type="EMBL" id="FNQY01000022">
    <property type="protein sequence ID" value="SEA48654.1"/>
    <property type="molecule type" value="Genomic_DNA"/>
</dbReference>
<keyword evidence="1" id="KW-0732">Signal</keyword>
<dbReference type="SUPFAM" id="SSF49464">
    <property type="entry name" value="Carboxypeptidase regulatory domain-like"/>
    <property type="match status" value="1"/>
</dbReference>
<dbReference type="STRING" id="551991.SAMN05192529_12235"/>
<dbReference type="InterPro" id="IPR041700">
    <property type="entry name" value="OMP_b-brl_3"/>
</dbReference>
<dbReference type="Pfam" id="PF13620">
    <property type="entry name" value="CarboxypepD_reg"/>
    <property type="match status" value="1"/>
</dbReference>
<dbReference type="Proteomes" id="UP000199041">
    <property type="component" value="Unassembled WGS sequence"/>
</dbReference>
<proteinExistence type="predicted"/>
<keyword evidence="3" id="KW-0378">Hydrolase</keyword>
<feature type="domain" description="Outer membrane protein beta-barrel" evidence="2">
    <location>
        <begin position="464"/>
        <end position="781"/>
    </location>
</feature>
<accession>A0A1H4BKS9</accession>